<gene>
    <name evidence="1" type="ORF">PGTUg99_015443</name>
</gene>
<evidence type="ECO:0000313" key="2">
    <source>
        <dbReference type="Proteomes" id="UP000325313"/>
    </source>
</evidence>
<dbReference type="Proteomes" id="UP000325313">
    <property type="component" value="Unassembled WGS sequence"/>
</dbReference>
<proteinExistence type="predicted"/>
<name>A0A5B0QZ92_PUCGR</name>
<dbReference type="AlphaFoldDB" id="A0A5B0QZ92"/>
<dbReference type="EMBL" id="VDEP01000247">
    <property type="protein sequence ID" value="KAA1118602.1"/>
    <property type="molecule type" value="Genomic_DNA"/>
</dbReference>
<organism evidence="1 2">
    <name type="scientific">Puccinia graminis f. sp. tritici</name>
    <dbReference type="NCBI Taxonomy" id="56615"/>
    <lineage>
        <taxon>Eukaryota</taxon>
        <taxon>Fungi</taxon>
        <taxon>Dikarya</taxon>
        <taxon>Basidiomycota</taxon>
        <taxon>Pucciniomycotina</taxon>
        <taxon>Pucciniomycetes</taxon>
        <taxon>Pucciniales</taxon>
        <taxon>Pucciniaceae</taxon>
        <taxon>Puccinia</taxon>
    </lineage>
</organism>
<protein>
    <submittedName>
        <fullName evidence="1">Uncharacterized protein</fullName>
    </submittedName>
</protein>
<sequence>MPFHFWKLPVPNLVSYVAFNSGSNIELVCQHSVLPNPAPLPLELWSGGFALPESVSSRDVIQDSGSNIPSA</sequence>
<reference evidence="1 2" key="1">
    <citation type="submission" date="2019-05" db="EMBL/GenBank/DDBJ databases">
        <title>Emergence of the Ug99 lineage of the wheat stem rust pathogen through somatic hybridization.</title>
        <authorList>
            <person name="Li F."/>
            <person name="Upadhyaya N.M."/>
            <person name="Sperschneider J."/>
            <person name="Matny O."/>
            <person name="Nguyen-Phuc H."/>
            <person name="Mago R."/>
            <person name="Raley C."/>
            <person name="Miller M.E."/>
            <person name="Silverstein K.A.T."/>
            <person name="Henningsen E."/>
            <person name="Hirsch C.D."/>
            <person name="Visser B."/>
            <person name="Pretorius Z.A."/>
            <person name="Steffenson B.J."/>
            <person name="Schwessinger B."/>
            <person name="Dodds P.N."/>
            <person name="Figueroa M."/>
        </authorList>
    </citation>
    <scope>NUCLEOTIDE SEQUENCE [LARGE SCALE GENOMIC DNA]</scope>
    <source>
        <strain evidence="1 2">Ug99</strain>
    </source>
</reference>
<comment type="caution">
    <text evidence="1">The sequence shown here is derived from an EMBL/GenBank/DDBJ whole genome shotgun (WGS) entry which is preliminary data.</text>
</comment>
<accession>A0A5B0QZ92</accession>
<evidence type="ECO:0000313" key="1">
    <source>
        <dbReference type="EMBL" id="KAA1118602.1"/>
    </source>
</evidence>